<dbReference type="RefSeq" id="XP_019642636.1">
    <property type="nucleotide sequence ID" value="XM_019787077.1"/>
</dbReference>
<reference evidence="5" key="1">
    <citation type="submission" date="2025-08" db="UniProtKB">
        <authorList>
            <consortium name="RefSeq"/>
        </authorList>
    </citation>
    <scope>IDENTIFICATION</scope>
    <source>
        <tissue evidence="5">Gonad</tissue>
    </source>
</reference>
<evidence type="ECO:0000313" key="5">
    <source>
        <dbReference type="RefSeq" id="XP_019642636.1"/>
    </source>
</evidence>
<name>A0A6P5AKT2_BRABE</name>
<dbReference type="Proteomes" id="UP000515135">
    <property type="component" value="Unplaced"/>
</dbReference>
<organism evidence="4 5">
    <name type="scientific">Branchiostoma belcheri</name>
    <name type="common">Amphioxus</name>
    <dbReference type="NCBI Taxonomy" id="7741"/>
    <lineage>
        <taxon>Eukaryota</taxon>
        <taxon>Metazoa</taxon>
        <taxon>Chordata</taxon>
        <taxon>Cephalochordata</taxon>
        <taxon>Leptocardii</taxon>
        <taxon>Amphioxiformes</taxon>
        <taxon>Branchiostomatidae</taxon>
        <taxon>Branchiostoma</taxon>
    </lineage>
</organism>
<dbReference type="InterPro" id="IPR020904">
    <property type="entry name" value="Sc_DH/Rdtase_CS"/>
</dbReference>
<dbReference type="PANTHER" id="PTHR42760">
    <property type="entry name" value="SHORT-CHAIN DEHYDROGENASES/REDUCTASES FAMILY MEMBER"/>
    <property type="match status" value="1"/>
</dbReference>
<dbReference type="Pfam" id="PF13561">
    <property type="entry name" value="adh_short_C2"/>
    <property type="match status" value="1"/>
</dbReference>
<dbReference type="PROSITE" id="PS00061">
    <property type="entry name" value="ADH_SHORT"/>
    <property type="match status" value="1"/>
</dbReference>
<evidence type="ECO:0000256" key="3">
    <source>
        <dbReference type="ARBA" id="ARBA00023002"/>
    </source>
</evidence>
<accession>A0A6P5AKT2</accession>
<dbReference type="GeneID" id="109483936"/>
<dbReference type="GO" id="GO:0016616">
    <property type="term" value="F:oxidoreductase activity, acting on the CH-OH group of donors, NAD or NADP as acceptor"/>
    <property type="evidence" value="ECO:0007669"/>
    <property type="project" value="TreeGrafter"/>
</dbReference>
<keyword evidence="3" id="KW-0560">Oxidoreductase</keyword>
<dbReference type="InterPro" id="IPR002347">
    <property type="entry name" value="SDR_fam"/>
</dbReference>
<dbReference type="OrthoDB" id="1888931at2759"/>
<dbReference type="KEGG" id="bbel:109483936"/>
<evidence type="ECO:0000256" key="1">
    <source>
        <dbReference type="ARBA" id="ARBA00005194"/>
    </source>
</evidence>
<gene>
    <name evidence="5" type="primary">LOC109483936</name>
</gene>
<evidence type="ECO:0000313" key="4">
    <source>
        <dbReference type="Proteomes" id="UP000515135"/>
    </source>
</evidence>
<evidence type="ECO:0000256" key="2">
    <source>
        <dbReference type="ARBA" id="ARBA00006484"/>
    </source>
</evidence>
<dbReference type="Gene3D" id="3.40.50.720">
    <property type="entry name" value="NAD(P)-binding Rossmann-like Domain"/>
    <property type="match status" value="1"/>
</dbReference>
<dbReference type="AlphaFoldDB" id="A0A6P5AKT2"/>
<dbReference type="FunFam" id="3.40.50.720:FF:001317">
    <property type="entry name" value="Uncharacterized protein"/>
    <property type="match status" value="1"/>
</dbReference>
<keyword evidence="4" id="KW-1185">Reference proteome</keyword>
<dbReference type="GO" id="GO:0048038">
    <property type="term" value="F:quinone binding"/>
    <property type="evidence" value="ECO:0007669"/>
    <property type="project" value="TreeGrafter"/>
</dbReference>
<comment type="similarity">
    <text evidence="2">Belongs to the short-chain dehydrogenases/reductases (SDR) family.</text>
</comment>
<dbReference type="PRINTS" id="PR00081">
    <property type="entry name" value="GDHRDH"/>
</dbReference>
<proteinExistence type="inferred from homology"/>
<dbReference type="PRINTS" id="PR00080">
    <property type="entry name" value="SDRFAMILY"/>
</dbReference>
<dbReference type="PANTHER" id="PTHR42760:SF83">
    <property type="entry name" value="(3R)-3-HYDROXYACYL-COA DEHYDROGENASE"/>
    <property type="match status" value="1"/>
</dbReference>
<dbReference type="InterPro" id="IPR036291">
    <property type="entry name" value="NAD(P)-bd_dom_sf"/>
</dbReference>
<protein>
    <submittedName>
        <fullName evidence="5">Estradiol 17-beta-dehydrogenase 8-like</fullName>
    </submittedName>
</protein>
<sequence>MTMDQNEPNKLQGTGRLSGKFALVTGGGSGIGRAACQVFAREGATVAVVDVNETGAEETVQSLQKRGLYSHRSYVTDVTSAAAVSRLVESVRADYSVVPDVVLASQGVQTHTAFLDMDEETFDRIVNVSLKGTFLVVQAFSRLMVENKIAGGSIITMGSLRAAQGSAFHSHYAASKGGVVSLTKSVALELAKYNIRCNVVNPGAITTPLQQQDFVPEEEMPKRIQAIPLGRYGDPIEVANLCLFLASDESSYMTGQAVDITGGR</sequence>
<dbReference type="SUPFAM" id="SSF51735">
    <property type="entry name" value="NAD(P)-binding Rossmann-fold domains"/>
    <property type="match status" value="1"/>
</dbReference>
<dbReference type="GO" id="GO:0006633">
    <property type="term" value="P:fatty acid biosynthetic process"/>
    <property type="evidence" value="ECO:0007669"/>
    <property type="project" value="TreeGrafter"/>
</dbReference>
<comment type="pathway">
    <text evidence="1">Lipid metabolism; fatty acid biosynthesis.</text>
</comment>